<sequence length="189" mass="21221">MGIDLEKGGRIKKNVRTAPKSDNPYLRLLVKLYRFLARRTDSRFNAVVLKRMFMSRTNKPPISLSRLARHAKSAPEGTTIVLVGKVLDDERMLDVPKLSVCALEFSSSARARIEAAGGEVLTFDQLALRAPTGSKTLLIRGPKHVREVYRHFAGHQGKHVKPYVRSKGRNFERARGRRHSCGYKKKGGA</sequence>
<protein>
    <submittedName>
        <fullName evidence="1">Uncharacterized protein</fullName>
    </submittedName>
</protein>
<comment type="caution">
    <text evidence="1">The sequence shown here is derived from an EMBL/GenBank/DDBJ whole genome shotgun (WGS) entry which is preliminary data.</text>
</comment>
<accession>A0ACC3BZF1</accession>
<name>A0ACC3BZF1_PYRYE</name>
<dbReference type="Proteomes" id="UP000798662">
    <property type="component" value="Chromosome 2"/>
</dbReference>
<dbReference type="EMBL" id="CM020619">
    <property type="protein sequence ID" value="KAK1863243.1"/>
    <property type="molecule type" value="Genomic_DNA"/>
</dbReference>
<organism evidence="1 2">
    <name type="scientific">Pyropia yezoensis</name>
    <name type="common">Susabi-nori</name>
    <name type="synonym">Porphyra yezoensis</name>
    <dbReference type="NCBI Taxonomy" id="2788"/>
    <lineage>
        <taxon>Eukaryota</taxon>
        <taxon>Rhodophyta</taxon>
        <taxon>Bangiophyceae</taxon>
        <taxon>Bangiales</taxon>
        <taxon>Bangiaceae</taxon>
        <taxon>Pyropia</taxon>
    </lineage>
</organism>
<evidence type="ECO:0000313" key="2">
    <source>
        <dbReference type="Proteomes" id="UP000798662"/>
    </source>
</evidence>
<evidence type="ECO:0000313" key="1">
    <source>
        <dbReference type="EMBL" id="KAK1863243.1"/>
    </source>
</evidence>
<proteinExistence type="predicted"/>
<keyword evidence="2" id="KW-1185">Reference proteome</keyword>
<reference evidence="1" key="1">
    <citation type="submission" date="2019-11" db="EMBL/GenBank/DDBJ databases">
        <title>Nori genome reveals adaptations in red seaweeds to the harsh intertidal environment.</title>
        <authorList>
            <person name="Wang D."/>
            <person name="Mao Y."/>
        </authorList>
    </citation>
    <scope>NUCLEOTIDE SEQUENCE</scope>
    <source>
        <tissue evidence="1">Gametophyte</tissue>
    </source>
</reference>
<gene>
    <name evidence="1" type="ORF">I4F81_005802</name>
</gene>